<dbReference type="SUPFAM" id="SSF55120">
    <property type="entry name" value="Pseudouridine synthase"/>
    <property type="match status" value="1"/>
</dbReference>
<dbReference type="GeneID" id="43579087"/>
<dbReference type="InterPro" id="IPR006145">
    <property type="entry name" value="PsdUridine_synth_RsuA/RluA"/>
</dbReference>
<dbReference type="InterPro" id="IPR050188">
    <property type="entry name" value="RluA_PseudoU_synthase"/>
</dbReference>
<dbReference type="Pfam" id="PF00849">
    <property type="entry name" value="PseudoU_synth_2"/>
    <property type="match status" value="1"/>
</dbReference>
<dbReference type="EMBL" id="CABVLU010000001">
    <property type="protein sequence ID" value="VVT44022.1"/>
    <property type="molecule type" value="Genomic_DNA"/>
</dbReference>
<organism evidence="2 3">
    <name type="scientific">Magnusiomyces paraingens</name>
    <dbReference type="NCBI Taxonomy" id="2606893"/>
    <lineage>
        <taxon>Eukaryota</taxon>
        <taxon>Fungi</taxon>
        <taxon>Dikarya</taxon>
        <taxon>Ascomycota</taxon>
        <taxon>Saccharomycotina</taxon>
        <taxon>Dipodascomycetes</taxon>
        <taxon>Dipodascales</taxon>
        <taxon>Dipodascaceae</taxon>
        <taxon>Magnusiomyces</taxon>
    </lineage>
</organism>
<reference evidence="2 3" key="1">
    <citation type="submission" date="2019-09" db="EMBL/GenBank/DDBJ databases">
        <authorList>
            <person name="Brejova B."/>
        </authorList>
    </citation>
    <scope>NUCLEOTIDE SEQUENCE [LARGE SCALE GENOMIC DNA]</scope>
</reference>
<dbReference type="GO" id="GO:0003723">
    <property type="term" value="F:RNA binding"/>
    <property type="evidence" value="ECO:0007669"/>
    <property type="project" value="InterPro"/>
</dbReference>
<evidence type="ECO:0000259" key="1">
    <source>
        <dbReference type="Pfam" id="PF00849"/>
    </source>
</evidence>
<dbReference type="GO" id="GO:0000455">
    <property type="term" value="P:enzyme-directed rRNA pseudouridine synthesis"/>
    <property type="evidence" value="ECO:0007669"/>
    <property type="project" value="TreeGrafter"/>
</dbReference>
<name>A0A5E8B322_9ASCO</name>
<evidence type="ECO:0000313" key="3">
    <source>
        <dbReference type="Proteomes" id="UP000398389"/>
    </source>
</evidence>
<evidence type="ECO:0000313" key="2">
    <source>
        <dbReference type="EMBL" id="VVT44022.1"/>
    </source>
</evidence>
<dbReference type="InterPro" id="IPR020103">
    <property type="entry name" value="PsdUridine_synth_cat_dom_sf"/>
</dbReference>
<dbReference type="AlphaFoldDB" id="A0A5E8B322"/>
<gene>
    <name evidence="2" type="ORF">SAPINGB_P000263</name>
</gene>
<accession>A0A5E8B322</accession>
<sequence>MTCMIYIENGLCKVSPYFATKQIWAKGRWLGRSVKDVLAAEFRNRSMAAHEDAMSTGHVALLRRSGLSKRAQRKTGSINSDAPVESTFTICRIEGSEELAQAVLKNGDVVEYRAHVHEPPVANSPGLEHWAQTNDPSQWLAEVVVRETEECLVVCKPASIPVHPTGRYSRNTLTDLLEQALGYKVYASHRLDRLTSGLLVLGKTAPAAADLSARLREKTVSKEYIALVRGLFPHGSQTVTAPIFTTQFSDGSAKFAAGLRAAATAKSSTSTRDGPKPASTRFDCVWHDELRNVSLVRCAPLTGRTHQIRKHLAIVGYPICDDPVYSHAAFPKLHQAVLEALESGSALDPAIDAFEQLERFVGEAMHNKMRAGETCSECGAPMFTDPVPSELRISLHAVRYTAVDGSFDYSVPLPTWAHSVQ</sequence>
<protein>
    <recommendedName>
        <fullName evidence="1">Pseudouridine synthase RsuA/RluA-like domain-containing protein</fullName>
    </recommendedName>
</protein>
<dbReference type="OrthoDB" id="424794at2759"/>
<dbReference type="Gene3D" id="3.30.2350.10">
    <property type="entry name" value="Pseudouridine synthase"/>
    <property type="match status" value="1"/>
</dbReference>
<proteinExistence type="predicted"/>
<dbReference type="Proteomes" id="UP000398389">
    <property type="component" value="Unassembled WGS sequence"/>
</dbReference>
<feature type="domain" description="Pseudouridine synthase RsuA/RluA-like" evidence="1">
    <location>
        <begin position="152"/>
        <end position="313"/>
    </location>
</feature>
<dbReference type="GO" id="GO:0009982">
    <property type="term" value="F:pseudouridine synthase activity"/>
    <property type="evidence" value="ECO:0007669"/>
    <property type="project" value="InterPro"/>
</dbReference>
<dbReference type="PANTHER" id="PTHR21600:SF42">
    <property type="entry name" value="TRNA PSEUDOURIDINE(31) SYNTHASE"/>
    <property type="match status" value="1"/>
</dbReference>
<dbReference type="RefSeq" id="XP_031850878.1">
    <property type="nucleotide sequence ID" value="XM_031994987.1"/>
</dbReference>
<dbReference type="PANTHER" id="PTHR21600">
    <property type="entry name" value="MITOCHONDRIAL RNA PSEUDOURIDINE SYNTHASE"/>
    <property type="match status" value="1"/>
</dbReference>
<keyword evidence="3" id="KW-1185">Reference proteome</keyword>